<feature type="compositionally biased region" description="Polar residues" evidence="1">
    <location>
        <begin position="18"/>
        <end position="29"/>
    </location>
</feature>
<gene>
    <name evidence="3" type="ORF">GcM3_027003</name>
</gene>
<evidence type="ECO:0000256" key="1">
    <source>
        <dbReference type="SAM" id="MobiDB-lite"/>
    </source>
</evidence>
<comment type="caution">
    <text evidence="3">The sequence shown here is derived from an EMBL/GenBank/DDBJ whole genome shotgun (WGS) entry which is preliminary data.</text>
</comment>
<name>A0A420J5Z5_9PEZI</name>
<keyword evidence="4" id="KW-1185">Reference proteome</keyword>
<evidence type="ECO:0000313" key="4">
    <source>
        <dbReference type="Proteomes" id="UP000283383"/>
    </source>
</evidence>
<accession>A0A420J5Z5</accession>
<dbReference type="Pfam" id="PF07985">
    <property type="entry name" value="SRR1"/>
    <property type="match status" value="1"/>
</dbReference>
<dbReference type="PANTHER" id="PTHR42080">
    <property type="entry name" value="SRR1 DOMAIN-CONTAINING PROTEIN"/>
    <property type="match status" value="1"/>
</dbReference>
<evidence type="ECO:0000259" key="2">
    <source>
        <dbReference type="Pfam" id="PF07985"/>
    </source>
</evidence>
<feature type="compositionally biased region" description="Basic and acidic residues" evidence="1">
    <location>
        <begin position="1"/>
        <end position="12"/>
    </location>
</feature>
<dbReference type="STRING" id="62708.A0A420J5Z5"/>
<evidence type="ECO:0000313" key="3">
    <source>
        <dbReference type="EMBL" id="RKF82204.1"/>
    </source>
</evidence>
<organism evidence="3 4">
    <name type="scientific">Golovinomyces cichoracearum</name>
    <dbReference type="NCBI Taxonomy" id="62708"/>
    <lineage>
        <taxon>Eukaryota</taxon>
        <taxon>Fungi</taxon>
        <taxon>Dikarya</taxon>
        <taxon>Ascomycota</taxon>
        <taxon>Pezizomycotina</taxon>
        <taxon>Leotiomycetes</taxon>
        <taxon>Erysiphales</taxon>
        <taxon>Erysiphaceae</taxon>
        <taxon>Golovinomyces</taxon>
    </lineage>
</organism>
<dbReference type="PANTHER" id="PTHR42080:SF1">
    <property type="entry name" value="SRR1-LIKE DOMAIN-CONTAINING PROTEIN"/>
    <property type="match status" value="1"/>
</dbReference>
<feature type="domain" description="SRR1-like" evidence="2">
    <location>
        <begin position="120"/>
        <end position="295"/>
    </location>
</feature>
<dbReference type="Proteomes" id="UP000283383">
    <property type="component" value="Unassembled WGS sequence"/>
</dbReference>
<dbReference type="InterPro" id="IPR012942">
    <property type="entry name" value="SRR1-like"/>
</dbReference>
<proteinExistence type="predicted"/>
<protein>
    <recommendedName>
        <fullName evidence="2">SRR1-like domain-containing protein</fullName>
    </recommendedName>
</protein>
<sequence length="308" mass="35581">MHAMIGKEEKARTHQRCFISSDSTTNKPSNPMRFTKRKEVLDTEGWTHVIDKPRKTLQAQKISAAGSSLQIGDFEINGISYLNRTLEEVKKEFYLWQKQWEGSSSCADLKKKIINLKETSRIFEINDFVVLGIGSLLSARREARRCSATQLAAVLTILQVVNKAVPVVVQDPQYLELDEEFISSLGWTTVRDPKAFRLIGESSLVFAIHCYWEIYHAIIKASKPSVLIGTKMDNFEKFDTYDFAEKNKFRLTAHNRTSSEELSNKMEIIKRMVEDYQEIDFPQLRHDFSDTVIYWRQSSTNIRLSSHQ</sequence>
<dbReference type="AlphaFoldDB" id="A0A420J5Z5"/>
<reference evidence="3 4" key="1">
    <citation type="journal article" date="2018" name="BMC Genomics">
        <title>Comparative genome analyses reveal sequence features reflecting distinct modes of host-adaptation between dicot and monocot powdery mildew.</title>
        <authorList>
            <person name="Wu Y."/>
            <person name="Ma X."/>
            <person name="Pan Z."/>
            <person name="Kale S.D."/>
            <person name="Song Y."/>
            <person name="King H."/>
            <person name="Zhang Q."/>
            <person name="Presley C."/>
            <person name="Deng X."/>
            <person name="Wei C.I."/>
            <person name="Xiao S."/>
        </authorList>
    </citation>
    <scope>NUCLEOTIDE SEQUENCE [LARGE SCALE GENOMIC DNA]</scope>
    <source>
        <strain evidence="3">UMSG3</strain>
    </source>
</reference>
<dbReference type="EMBL" id="MCBQ01002721">
    <property type="protein sequence ID" value="RKF82204.1"/>
    <property type="molecule type" value="Genomic_DNA"/>
</dbReference>
<feature type="region of interest" description="Disordered" evidence="1">
    <location>
        <begin position="1"/>
        <end position="32"/>
    </location>
</feature>